<reference evidence="8" key="1">
    <citation type="submission" date="2006-10" db="EMBL/GenBank/DDBJ databases">
        <title>Complete sequence of Solibacter usitatus Ellin6076.</title>
        <authorList>
            <consortium name="US DOE Joint Genome Institute"/>
            <person name="Copeland A."/>
            <person name="Lucas S."/>
            <person name="Lapidus A."/>
            <person name="Barry K."/>
            <person name="Detter J.C."/>
            <person name="Glavina del Rio T."/>
            <person name="Hammon N."/>
            <person name="Israni S."/>
            <person name="Dalin E."/>
            <person name="Tice H."/>
            <person name="Pitluck S."/>
            <person name="Thompson L.S."/>
            <person name="Brettin T."/>
            <person name="Bruce D."/>
            <person name="Han C."/>
            <person name="Tapia R."/>
            <person name="Gilna P."/>
            <person name="Schmutz J."/>
            <person name="Larimer F."/>
            <person name="Land M."/>
            <person name="Hauser L."/>
            <person name="Kyrpides N."/>
            <person name="Mikhailova N."/>
            <person name="Janssen P.H."/>
            <person name="Kuske C.R."/>
            <person name="Richardson P."/>
        </authorList>
    </citation>
    <scope>NUCLEOTIDE SEQUENCE</scope>
    <source>
        <strain evidence="8">Ellin6076</strain>
    </source>
</reference>
<feature type="transmembrane region" description="Helical" evidence="7">
    <location>
        <begin position="383"/>
        <end position="401"/>
    </location>
</feature>
<sequence>MTTLRALLRDNPNYRYTWMAQVVSEIGDYFNNIAVFALVMEKSGSGLVVTGVMLARAIPAVVAGPVAGVLLDRLDRRQIMIVSDLVRAVIALAFVFTIHQPRPWLLYVLSAGLMFASPFFTAGRASILPTIASTEQLHAANSLTQTTQWATLTAGTLLAGYSAGFLGYYWAFVINSLSFVFSAIAIWQIKRPGGFRAIRHASHVAKRGWLEYRDGLSYMRSVPLMMGIAMISVGWSMGGGAAQILFALFGEQIFHRGATGIGSIWGFAGIGLLIGGAIGHVTGRTVSFAGYKRAVTLSYLLHGAAYMLFSQSESYAAALIFMMFSRVGMAVTSVLNNAQLLRHTPDQFRGRVFSTMESIRWSVMIVSMAAAGIASQYASPRTIGWVAGSFGAVTAVAWGWLDWSGRLPEPK</sequence>
<dbReference type="InParanoid" id="Q01XP1"/>
<feature type="transmembrane region" description="Helical" evidence="7">
    <location>
        <begin position="359"/>
        <end position="377"/>
    </location>
</feature>
<dbReference type="PANTHER" id="PTHR43266">
    <property type="entry name" value="MACROLIDE-EFFLUX PROTEIN"/>
    <property type="match status" value="1"/>
</dbReference>
<keyword evidence="3" id="KW-1003">Cell membrane</keyword>
<dbReference type="Gene3D" id="1.20.1250.20">
    <property type="entry name" value="MFS general substrate transporter like domains"/>
    <property type="match status" value="1"/>
</dbReference>
<feature type="transmembrane region" description="Helical" evidence="7">
    <location>
        <begin position="261"/>
        <end position="279"/>
    </location>
</feature>
<feature type="transmembrane region" description="Helical" evidence="7">
    <location>
        <begin position="222"/>
        <end position="249"/>
    </location>
</feature>
<feature type="transmembrane region" description="Helical" evidence="7">
    <location>
        <begin position="168"/>
        <end position="189"/>
    </location>
</feature>
<evidence type="ECO:0000256" key="7">
    <source>
        <dbReference type="SAM" id="Phobius"/>
    </source>
</evidence>
<dbReference type="GO" id="GO:0005886">
    <property type="term" value="C:plasma membrane"/>
    <property type="evidence" value="ECO:0007669"/>
    <property type="project" value="UniProtKB-SubCell"/>
</dbReference>
<name>Q01XP1_SOLUE</name>
<evidence type="ECO:0000256" key="1">
    <source>
        <dbReference type="ARBA" id="ARBA00004651"/>
    </source>
</evidence>
<evidence type="ECO:0000256" key="2">
    <source>
        <dbReference type="ARBA" id="ARBA00022448"/>
    </source>
</evidence>
<feature type="transmembrane region" description="Helical" evidence="7">
    <location>
        <begin position="78"/>
        <end position="98"/>
    </location>
</feature>
<evidence type="ECO:0000256" key="3">
    <source>
        <dbReference type="ARBA" id="ARBA00022475"/>
    </source>
</evidence>
<dbReference type="SUPFAM" id="SSF103473">
    <property type="entry name" value="MFS general substrate transporter"/>
    <property type="match status" value="1"/>
</dbReference>
<protein>
    <submittedName>
        <fullName evidence="8">Major facilitator superfamily MFS_1</fullName>
    </submittedName>
</protein>
<evidence type="ECO:0000313" key="8">
    <source>
        <dbReference type="EMBL" id="ABJ85574.1"/>
    </source>
</evidence>
<keyword evidence="6 7" id="KW-0472">Membrane</keyword>
<evidence type="ECO:0000256" key="6">
    <source>
        <dbReference type="ARBA" id="ARBA00023136"/>
    </source>
</evidence>
<dbReference type="eggNOG" id="COG2814">
    <property type="taxonomic scope" value="Bacteria"/>
</dbReference>
<dbReference type="HOGENOM" id="CLU_034180_15_2_0"/>
<keyword evidence="2" id="KW-0813">Transport</keyword>
<dbReference type="PANTHER" id="PTHR43266:SF2">
    <property type="entry name" value="MAJOR FACILITATOR SUPERFAMILY (MFS) PROFILE DOMAIN-CONTAINING PROTEIN"/>
    <property type="match status" value="1"/>
</dbReference>
<dbReference type="STRING" id="234267.Acid_4615"/>
<dbReference type="EMBL" id="CP000473">
    <property type="protein sequence ID" value="ABJ85574.1"/>
    <property type="molecule type" value="Genomic_DNA"/>
</dbReference>
<comment type="subcellular location">
    <subcellularLocation>
        <location evidence="1">Cell membrane</location>
        <topology evidence="1">Multi-pass membrane protein</topology>
    </subcellularLocation>
</comment>
<organism evidence="8">
    <name type="scientific">Solibacter usitatus (strain Ellin6076)</name>
    <dbReference type="NCBI Taxonomy" id="234267"/>
    <lineage>
        <taxon>Bacteria</taxon>
        <taxon>Pseudomonadati</taxon>
        <taxon>Acidobacteriota</taxon>
        <taxon>Terriglobia</taxon>
        <taxon>Bryobacterales</taxon>
        <taxon>Solibacteraceae</taxon>
        <taxon>Candidatus Solibacter</taxon>
    </lineage>
</organism>
<feature type="transmembrane region" description="Helical" evidence="7">
    <location>
        <begin position="47"/>
        <end position="71"/>
    </location>
</feature>
<dbReference type="InterPro" id="IPR036259">
    <property type="entry name" value="MFS_trans_sf"/>
</dbReference>
<dbReference type="GO" id="GO:0022857">
    <property type="term" value="F:transmembrane transporter activity"/>
    <property type="evidence" value="ECO:0007669"/>
    <property type="project" value="InterPro"/>
</dbReference>
<feature type="transmembrane region" description="Helical" evidence="7">
    <location>
        <begin position="104"/>
        <end position="122"/>
    </location>
</feature>
<evidence type="ECO:0000256" key="5">
    <source>
        <dbReference type="ARBA" id="ARBA00022989"/>
    </source>
</evidence>
<feature type="transmembrane region" description="Helical" evidence="7">
    <location>
        <begin position="315"/>
        <end position="338"/>
    </location>
</feature>
<dbReference type="OrthoDB" id="9775268at2"/>
<accession>Q01XP1</accession>
<proteinExistence type="predicted"/>
<keyword evidence="5 7" id="KW-1133">Transmembrane helix</keyword>
<gene>
    <name evidence="8" type="ordered locus">Acid_4615</name>
</gene>
<dbReference type="InterPro" id="IPR011701">
    <property type="entry name" value="MFS"/>
</dbReference>
<dbReference type="KEGG" id="sus:Acid_4615"/>
<evidence type="ECO:0000256" key="4">
    <source>
        <dbReference type="ARBA" id="ARBA00022692"/>
    </source>
</evidence>
<dbReference type="AlphaFoldDB" id="Q01XP1"/>
<feature type="transmembrane region" description="Helical" evidence="7">
    <location>
        <begin position="291"/>
        <end position="309"/>
    </location>
</feature>
<keyword evidence="4 7" id="KW-0812">Transmembrane</keyword>
<dbReference type="Pfam" id="PF07690">
    <property type="entry name" value="MFS_1"/>
    <property type="match status" value="1"/>
</dbReference>
<dbReference type="CDD" id="cd06173">
    <property type="entry name" value="MFS_MefA_like"/>
    <property type="match status" value="1"/>
</dbReference>